<keyword evidence="2" id="KW-1185">Reference proteome</keyword>
<evidence type="ECO:0000313" key="1">
    <source>
        <dbReference type="EMBL" id="KFE68428.1"/>
    </source>
</evidence>
<protein>
    <submittedName>
        <fullName evidence="1">Putative deoxynucleotide monophosphate kinase</fullName>
    </submittedName>
</protein>
<dbReference type="Gene3D" id="3.40.50.300">
    <property type="entry name" value="P-loop containing nucleotide triphosphate hydrolases"/>
    <property type="match status" value="1"/>
</dbReference>
<keyword evidence="1" id="KW-0808">Transferase</keyword>
<name>A0A085WL65_9BACT</name>
<proteinExistence type="predicted"/>
<dbReference type="GO" id="GO:0016301">
    <property type="term" value="F:kinase activity"/>
    <property type="evidence" value="ECO:0007669"/>
    <property type="project" value="UniProtKB-KW"/>
</dbReference>
<dbReference type="OrthoDB" id="5401711at2"/>
<dbReference type="InterPro" id="IPR027417">
    <property type="entry name" value="P-loop_NTPase"/>
</dbReference>
<reference evidence="1 2" key="1">
    <citation type="submission" date="2014-04" db="EMBL/GenBank/DDBJ databases">
        <title>Genome assembly of Hyalangium minutum DSM 14724.</title>
        <authorList>
            <person name="Sharma G."/>
            <person name="Subramanian S."/>
        </authorList>
    </citation>
    <scope>NUCLEOTIDE SEQUENCE [LARGE SCALE GENOMIC DNA]</scope>
    <source>
        <strain evidence="1 2">DSM 14724</strain>
    </source>
</reference>
<evidence type="ECO:0000313" key="2">
    <source>
        <dbReference type="Proteomes" id="UP000028725"/>
    </source>
</evidence>
<comment type="caution">
    <text evidence="1">The sequence shown here is derived from an EMBL/GenBank/DDBJ whole genome shotgun (WGS) entry which is preliminary data.</text>
</comment>
<sequence>MSPVPGFICLAGASGAGKDTLGAMLAEAHGYQRVALADPLKVAMMGLFGLGPEQLWGEARNVPDARLGRAPRELYQRFGQACVELDPEVWLRPFRARVASLRREGLRVVCTDLRTPREFEAAREMGAALWLITRPGAGAPGALGQHATERGVAAFEASRFDRALSNTGTLEQLREELSRAMEAPRAVAQP</sequence>
<dbReference type="InterPro" id="IPR048444">
    <property type="entry name" value="DNMK"/>
</dbReference>
<dbReference type="Proteomes" id="UP000028725">
    <property type="component" value="Unassembled WGS sequence"/>
</dbReference>
<keyword evidence="1" id="KW-0418">Kinase</keyword>
<dbReference type="RefSeq" id="WP_052420061.1">
    <property type="nucleotide sequence ID" value="NZ_JMCB01000006.1"/>
</dbReference>
<accession>A0A085WL65</accession>
<dbReference type="AlphaFoldDB" id="A0A085WL65"/>
<dbReference type="SUPFAM" id="SSF52540">
    <property type="entry name" value="P-loop containing nucleoside triphosphate hydrolases"/>
    <property type="match status" value="1"/>
</dbReference>
<dbReference type="STRING" id="394096.DB31_7665"/>
<gene>
    <name evidence="1" type="ORF">DB31_7665</name>
</gene>
<dbReference type="EMBL" id="JMCB01000006">
    <property type="protein sequence ID" value="KFE68428.1"/>
    <property type="molecule type" value="Genomic_DNA"/>
</dbReference>
<dbReference type="Pfam" id="PF21448">
    <property type="entry name" value="DNMK"/>
    <property type="match status" value="1"/>
</dbReference>
<organism evidence="1 2">
    <name type="scientific">Hyalangium minutum</name>
    <dbReference type="NCBI Taxonomy" id="394096"/>
    <lineage>
        <taxon>Bacteria</taxon>
        <taxon>Pseudomonadati</taxon>
        <taxon>Myxococcota</taxon>
        <taxon>Myxococcia</taxon>
        <taxon>Myxococcales</taxon>
        <taxon>Cystobacterineae</taxon>
        <taxon>Archangiaceae</taxon>
        <taxon>Hyalangium</taxon>
    </lineage>
</organism>